<protein>
    <submittedName>
        <fullName evidence="1">Uncharacterized protein</fullName>
    </submittedName>
</protein>
<accession>A0A2R6XXI4</accession>
<name>A0A2R6XXI4_9BACL</name>
<gene>
    <name evidence="1" type="ORF">BSOLF_0230</name>
</gene>
<dbReference type="EMBL" id="PEBX01000191">
    <property type="protein sequence ID" value="PTQ55112.1"/>
    <property type="molecule type" value="Genomic_DNA"/>
</dbReference>
<sequence>MAIESLDNPVSFAGSSTSIEYTFLPGLKLVIGKMETMGND</sequence>
<dbReference type="Proteomes" id="UP000244338">
    <property type="component" value="Unassembled WGS sequence"/>
</dbReference>
<dbReference type="AlphaFoldDB" id="A0A2R6XXI4"/>
<evidence type="ECO:0000313" key="1">
    <source>
        <dbReference type="EMBL" id="PTQ55112.1"/>
    </source>
</evidence>
<comment type="caution">
    <text evidence="1">The sequence shown here is derived from an EMBL/GenBank/DDBJ whole genome shotgun (WGS) entry which is preliminary data.</text>
</comment>
<proteinExistence type="predicted"/>
<reference evidence="2" key="1">
    <citation type="journal article" date="2018" name="Sci. Rep.">
        <title>Lignite coal burning seam in the remote Altai Mountains harbors a hydrogen-driven thermophilic microbial community.</title>
        <authorList>
            <person name="Kadnikov V.V."/>
            <person name="Mardanov A.V."/>
            <person name="Ivasenko D.A."/>
            <person name="Antsiferov D.V."/>
            <person name="Beletsky A.V."/>
            <person name="Karnachuk O.V."/>
            <person name="Ravin N.V."/>
        </authorList>
    </citation>
    <scope>NUCLEOTIDE SEQUENCE [LARGE SCALE GENOMIC DNA]</scope>
</reference>
<evidence type="ECO:0000313" key="2">
    <source>
        <dbReference type="Proteomes" id="UP000244338"/>
    </source>
</evidence>
<organism evidence="1 2">
    <name type="scientific">Candidatus Carbonibacillus altaicus</name>
    <dbReference type="NCBI Taxonomy" id="2163959"/>
    <lineage>
        <taxon>Bacteria</taxon>
        <taxon>Bacillati</taxon>
        <taxon>Bacillota</taxon>
        <taxon>Bacilli</taxon>
        <taxon>Bacillales</taxon>
        <taxon>Candidatus Carbonibacillus</taxon>
    </lineage>
</organism>